<evidence type="ECO:0000313" key="4">
    <source>
        <dbReference type="Proteomes" id="UP001499978"/>
    </source>
</evidence>
<dbReference type="Proteomes" id="UP001499978">
    <property type="component" value="Unassembled WGS sequence"/>
</dbReference>
<feature type="region of interest" description="Disordered" evidence="1">
    <location>
        <begin position="93"/>
        <end position="116"/>
    </location>
</feature>
<gene>
    <name evidence="3" type="ORF">GCM10010201_29740</name>
</gene>
<reference evidence="3 4" key="1">
    <citation type="journal article" date="2019" name="Int. J. Syst. Evol. Microbiol.">
        <title>The Global Catalogue of Microorganisms (GCM) 10K type strain sequencing project: providing services to taxonomists for standard genome sequencing and annotation.</title>
        <authorList>
            <consortium name="The Broad Institute Genomics Platform"/>
            <consortium name="The Broad Institute Genome Sequencing Center for Infectious Disease"/>
            <person name="Wu L."/>
            <person name="Ma J."/>
        </authorList>
    </citation>
    <scope>NUCLEOTIDE SEQUENCE [LARGE SCALE GENOMIC DNA]</scope>
    <source>
        <strain evidence="3 4">JCM 3367</strain>
    </source>
</reference>
<protein>
    <submittedName>
        <fullName evidence="3">Uncharacterized protein</fullName>
    </submittedName>
</protein>
<evidence type="ECO:0000256" key="2">
    <source>
        <dbReference type="SAM" id="Phobius"/>
    </source>
</evidence>
<proteinExistence type="predicted"/>
<keyword evidence="2" id="KW-0472">Membrane</keyword>
<sequence length="167" mass="17847">MSVGAFRGKGRSAPLYARLLRLRHLKLTGLRCLLLCEVPIGLAILLVLAEIVPWWSVLAIPLTIAAMVKLNDALTAVFPAPQPAAAPAGARTAAHNAGRIVSPPTQRRAAGGPRRRRPVAAMLRPAALGPAVGGSMDETIEVPASAFAESRPLWDWRVRQSAARHYD</sequence>
<dbReference type="RefSeq" id="WP_344173476.1">
    <property type="nucleotide sequence ID" value="NZ_BAAARY010000015.1"/>
</dbReference>
<dbReference type="EMBL" id="BAAARY010000015">
    <property type="protein sequence ID" value="GAA2528700.1"/>
    <property type="molecule type" value="Genomic_DNA"/>
</dbReference>
<comment type="caution">
    <text evidence="3">The sequence shown here is derived from an EMBL/GenBank/DDBJ whole genome shotgun (WGS) entry which is preliminary data.</text>
</comment>
<keyword evidence="2" id="KW-0812">Transmembrane</keyword>
<keyword evidence="4" id="KW-1185">Reference proteome</keyword>
<organism evidence="3 4">
    <name type="scientific">Pilimelia columellifera subsp. columellifera</name>
    <dbReference type="NCBI Taxonomy" id="706583"/>
    <lineage>
        <taxon>Bacteria</taxon>
        <taxon>Bacillati</taxon>
        <taxon>Actinomycetota</taxon>
        <taxon>Actinomycetes</taxon>
        <taxon>Micromonosporales</taxon>
        <taxon>Micromonosporaceae</taxon>
        <taxon>Pilimelia</taxon>
    </lineage>
</organism>
<keyword evidence="2" id="KW-1133">Transmembrane helix</keyword>
<accession>A0ABN3NSY2</accession>
<evidence type="ECO:0000256" key="1">
    <source>
        <dbReference type="SAM" id="MobiDB-lite"/>
    </source>
</evidence>
<evidence type="ECO:0000313" key="3">
    <source>
        <dbReference type="EMBL" id="GAA2528700.1"/>
    </source>
</evidence>
<name>A0ABN3NSY2_9ACTN</name>
<feature type="transmembrane region" description="Helical" evidence="2">
    <location>
        <begin position="28"/>
        <end position="48"/>
    </location>
</feature>